<keyword evidence="1" id="KW-0732">Signal</keyword>
<reference evidence="2 3" key="1">
    <citation type="submission" date="2024-05" db="EMBL/GenBank/DDBJ databases">
        <authorList>
            <person name="Wallberg A."/>
        </authorList>
    </citation>
    <scope>NUCLEOTIDE SEQUENCE [LARGE SCALE GENOMIC DNA]</scope>
</reference>
<organism evidence="2 3">
    <name type="scientific">Meganyctiphanes norvegica</name>
    <name type="common">Northern krill</name>
    <name type="synonym">Thysanopoda norvegica</name>
    <dbReference type="NCBI Taxonomy" id="48144"/>
    <lineage>
        <taxon>Eukaryota</taxon>
        <taxon>Metazoa</taxon>
        <taxon>Ecdysozoa</taxon>
        <taxon>Arthropoda</taxon>
        <taxon>Crustacea</taxon>
        <taxon>Multicrustacea</taxon>
        <taxon>Malacostraca</taxon>
        <taxon>Eumalacostraca</taxon>
        <taxon>Eucarida</taxon>
        <taxon>Euphausiacea</taxon>
        <taxon>Euphausiidae</taxon>
        <taxon>Meganyctiphanes</taxon>
    </lineage>
</organism>
<accession>A0AAV2QMM7</accession>
<evidence type="ECO:0000256" key="1">
    <source>
        <dbReference type="SAM" id="SignalP"/>
    </source>
</evidence>
<sequence length="228" mass="25045">MASHNDTTTTMVLVAAAIVAVLCHAAAARPQQQDTFKPSRLLNHNEPGFFGARDAIIGFSRDGRSFDSGVVPSQLTEEFKGEIITGSSLDVSEASGDGTHVVRGSYSIGLPQGVKQTFIKYKETPGLFARPLNGKTDFKKSTGNGKIIYGTHKERPLSPNSNYTSSLLLAQEPLRLNDMPALTNPFRNLLFTDHLITANQSLFRNKRQTSRIRILHNVKAIRSIPRQL</sequence>
<proteinExistence type="predicted"/>
<feature type="chain" id="PRO_5043976968" evidence="1">
    <location>
        <begin position="29"/>
        <end position="228"/>
    </location>
</feature>
<gene>
    <name evidence="2" type="ORF">MNOR_LOCUS14612</name>
</gene>
<dbReference type="EMBL" id="CAXKWB010008804">
    <property type="protein sequence ID" value="CAL4092541.1"/>
    <property type="molecule type" value="Genomic_DNA"/>
</dbReference>
<protein>
    <submittedName>
        <fullName evidence="2">Uncharacterized protein</fullName>
    </submittedName>
</protein>
<keyword evidence="3" id="KW-1185">Reference proteome</keyword>
<evidence type="ECO:0000313" key="2">
    <source>
        <dbReference type="EMBL" id="CAL4092541.1"/>
    </source>
</evidence>
<comment type="caution">
    <text evidence="2">The sequence shown here is derived from an EMBL/GenBank/DDBJ whole genome shotgun (WGS) entry which is preliminary data.</text>
</comment>
<feature type="signal peptide" evidence="1">
    <location>
        <begin position="1"/>
        <end position="28"/>
    </location>
</feature>
<name>A0AAV2QMM7_MEGNR</name>
<dbReference type="AlphaFoldDB" id="A0AAV2QMM7"/>
<evidence type="ECO:0000313" key="3">
    <source>
        <dbReference type="Proteomes" id="UP001497623"/>
    </source>
</evidence>
<dbReference type="Proteomes" id="UP001497623">
    <property type="component" value="Unassembled WGS sequence"/>
</dbReference>